<reference evidence="1" key="1">
    <citation type="journal article" date="2023" name="Plant J.">
        <title>Genome sequences and population genomics provide insights into the demographic history, inbreeding, and mutation load of two 'living fossil' tree species of Dipteronia.</title>
        <authorList>
            <person name="Feng Y."/>
            <person name="Comes H.P."/>
            <person name="Chen J."/>
            <person name="Zhu S."/>
            <person name="Lu R."/>
            <person name="Zhang X."/>
            <person name="Li P."/>
            <person name="Qiu J."/>
            <person name="Olsen K.M."/>
            <person name="Qiu Y."/>
        </authorList>
    </citation>
    <scope>NUCLEOTIDE SEQUENCE</scope>
    <source>
        <strain evidence="1">KIB01</strain>
    </source>
</reference>
<comment type="caution">
    <text evidence="1">The sequence shown here is derived from an EMBL/GenBank/DDBJ whole genome shotgun (WGS) entry which is preliminary data.</text>
</comment>
<dbReference type="Proteomes" id="UP001280121">
    <property type="component" value="Unassembled WGS sequence"/>
</dbReference>
<evidence type="ECO:0000313" key="1">
    <source>
        <dbReference type="EMBL" id="KAK2653307.1"/>
    </source>
</evidence>
<proteinExistence type="predicted"/>
<protein>
    <submittedName>
        <fullName evidence="1">Uncharacterized protein</fullName>
    </submittedName>
</protein>
<evidence type="ECO:0000313" key="2">
    <source>
        <dbReference type="Proteomes" id="UP001280121"/>
    </source>
</evidence>
<sequence length="194" mass="22464">MPLPLRISEAAVDSPNIWSLCMKMFDKRFQCKQKTIPTELMKTGETGTNAYVLDLPSTYKISHVLNIEDLTEYRGDAIDNEPSEDPVIRIPTAPVTRDEIDRILDHQFVSTRHRGGSRNRRRNLCGSIRMKFCISTQKFFMITYNESCRRQALLGGNEIDASSTLHIQVQHYTREQLHEKSRDYGFSFDRVFSI</sequence>
<dbReference type="AlphaFoldDB" id="A0AAE0CJC3"/>
<keyword evidence="2" id="KW-1185">Reference proteome</keyword>
<dbReference type="EMBL" id="JANJYI010000004">
    <property type="protein sequence ID" value="KAK2653307.1"/>
    <property type="molecule type" value="Genomic_DNA"/>
</dbReference>
<gene>
    <name evidence="1" type="ORF">Ddye_013163</name>
</gene>
<organism evidence="1 2">
    <name type="scientific">Dipteronia dyeriana</name>
    <dbReference type="NCBI Taxonomy" id="168575"/>
    <lineage>
        <taxon>Eukaryota</taxon>
        <taxon>Viridiplantae</taxon>
        <taxon>Streptophyta</taxon>
        <taxon>Embryophyta</taxon>
        <taxon>Tracheophyta</taxon>
        <taxon>Spermatophyta</taxon>
        <taxon>Magnoliopsida</taxon>
        <taxon>eudicotyledons</taxon>
        <taxon>Gunneridae</taxon>
        <taxon>Pentapetalae</taxon>
        <taxon>rosids</taxon>
        <taxon>malvids</taxon>
        <taxon>Sapindales</taxon>
        <taxon>Sapindaceae</taxon>
        <taxon>Hippocastanoideae</taxon>
        <taxon>Acereae</taxon>
        <taxon>Dipteronia</taxon>
    </lineage>
</organism>
<name>A0AAE0CJC3_9ROSI</name>
<accession>A0AAE0CJC3</accession>